<organism evidence="2 3">
    <name type="scientific">Fusarium sarcochroum</name>
    <dbReference type="NCBI Taxonomy" id="1208366"/>
    <lineage>
        <taxon>Eukaryota</taxon>
        <taxon>Fungi</taxon>
        <taxon>Dikarya</taxon>
        <taxon>Ascomycota</taxon>
        <taxon>Pezizomycotina</taxon>
        <taxon>Sordariomycetes</taxon>
        <taxon>Hypocreomycetidae</taxon>
        <taxon>Hypocreales</taxon>
        <taxon>Nectriaceae</taxon>
        <taxon>Fusarium</taxon>
        <taxon>Fusarium lateritium species complex</taxon>
    </lineage>
</organism>
<evidence type="ECO:0000313" key="2">
    <source>
        <dbReference type="EMBL" id="KAF4962470.1"/>
    </source>
</evidence>
<proteinExistence type="predicted"/>
<name>A0A8H4TQY1_9HYPO</name>
<dbReference type="Proteomes" id="UP000622797">
    <property type="component" value="Unassembled WGS sequence"/>
</dbReference>
<accession>A0A8H4TQY1</accession>
<dbReference type="OrthoDB" id="5232040at2759"/>
<comment type="caution">
    <text evidence="2">The sequence shown here is derived from an EMBL/GenBank/DDBJ whole genome shotgun (WGS) entry which is preliminary data.</text>
</comment>
<dbReference type="AlphaFoldDB" id="A0A8H4TQY1"/>
<feature type="signal peptide" evidence="1">
    <location>
        <begin position="1"/>
        <end position="17"/>
    </location>
</feature>
<sequence length="100" mass="10574">MKAVLFLSALLSLGVSALPEPDNAVITEGDYTYKGIDKTARQANVNVLATTAAGHATVVELSVSQDLALDSAGPRHYGCLLEVFTSLHANELNHTDISLH</sequence>
<feature type="chain" id="PRO_5034349403" evidence="1">
    <location>
        <begin position="18"/>
        <end position="100"/>
    </location>
</feature>
<reference evidence="2" key="1">
    <citation type="journal article" date="2020" name="BMC Genomics">
        <title>Correction to: Identification and distribution of gene clusters required for synthesis of sphingolipid metabolism inhibitors in diverse species of the filamentous fungus Fusarium.</title>
        <authorList>
            <person name="Kim H.S."/>
            <person name="Lohmar J.M."/>
            <person name="Busman M."/>
            <person name="Brown D.W."/>
            <person name="Naumann T.A."/>
            <person name="Divon H.H."/>
            <person name="Lysoe E."/>
            <person name="Uhlig S."/>
            <person name="Proctor R.H."/>
        </authorList>
    </citation>
    <scope>NUCLEOTIDE SEQUENCE</scope>
    <source>
        <strain evidence="2">NRRL 20472</strain>
    </source>
</reference>
<keyword evidence="3" id="KW-1185">Reference proteome</keyword>
<gene>
    <name evidence="2" type="ORF">FSARC_9465</name>
</gene>
<dbReference type="EMBL" id="JABEXW010000539">
    <property type="protein sequence ID" value="KAF4962470.1"/>
    <property type="molecule type" value="Genomic_DNA"/>
</dbReference>
<reference evidence="2" key="2">
    <citation type="submission" date="2020-05" db="EMBL/GenBank/DDBJ databases">
        <authorList>
            <person name="Kim H.-S."/>
            <person name="Proctor R.H."/>
            <person name="Brown D.W."/>
        </authorList>
    </citation>
    <scope>NUCLEOTIDE SEQUENCE</scope>
    <source>
        <strain evidence="2">NRRL 20472</strain>
    </source>
</reference>
<protein>
    <submittedName>
        <fullName evidence="2">Uncharacterized protein</fullName>
    </submittedName>
</protein>
<evidence type="ECO:0000256" key="1">
    <source>
        <dbReference type="SAM" id="SignalP"/>
    </source>
</evidence>
<evidence type="ECO:0000313" key="3">
    <source>
        <dbReference type="Proteomes" id="UP000622797"/>
    </source>
</evidence>
<keyword evidence="1" id="KW-0732">Signal</keyword>